<comment type="subcellular location">
    <subcellularLocation>
        <location evidence="1">Cell membrane</location>
        <topology evidence="1">Multi-pass membrane protein</topology>
    </subcellularLocation>
</comment>
<feature type="transmembrane region" description="Helical" evidence="7">
    <location>
        <begin position="145"/>
        <end position="164"/>
    </location>
</feature>
<dbReference type="CDD" id="cd03254">
    <property type="entry name" value="ABCC_Glucan_exporter_like"/>
    <property type="match status" value="1"/>
</dbReference>
<proteinExistence type="predicted"/>
<organism evidence="10 11">
    <name type="scientific">Paenibacillus zeirhizosphaerae</name>
    <dbReference type="NCBI Taxonomy" id="2987519"/>
    <lineage>
        <taxon>Bacteria</taxon>
        <taxon>Bacillati</taxon>
        <taxon>Bacillota</taxon>
        <taxon>Bacilli</taxon>
        <taxon>Bacillales</taxon>
        <taxon>Paenibacillaceae</taxon>
        <taxon>Paenibacillus</taxon>
    </lineage>
</organism>
<dbReference type="Proteomes" id="UP001241848">
    <property type="component" value="Unassembled WGS sequence"/>
</dbReference>
<dbReference type="EMBL" id="JAPCKK010000011">
    <property type="protein sequence ID" value="MDP4096270.1"/>
    <property type="molecule type" value="Genomic_DNA"/>
</dbReference>
<protein>
    <submittedName>
        <fullName evidence="10">ABC transporter ATP-binding protein/permease</fullName>
    </submittedName>
</protein>
<dbReference type="InterPro" id="IPR003593">
    <property type="entry name" value="AAA+_ATPase"/>
</dbReference>
<evidence type="ECO:0000256" key="6">
    <source>
        <dbReference type="ARBA" id="ARBA00023136"/>
    </source>
</evidence>
<feature type="domain" description="ABC transporter" evidence="8">
    <location>
        <begin position="346"/>
        <end position="579"/>
    </location>
</feature>
<evidence type="ECO:0000256" key="3">
    <source>
        <dbReference type="ARBA" id="ARBA00022741"/>
    </source>
</evidence>
<evidence type="ECO:0000313" key="11">
    <source>
        <dbReference type="Proteomes" id="UP001241848"/>
    </source>
</evidence>
<sequence length="585" mass="64757">MDKKINFGKTISQLLSYSKAYVPMIILALLLSLLGSAFNVIGPDKLSDITNLIQQGIMTDIDLDAVQKIALILVILYGLGLVFNYFQGFIMTTVTQRITKKMRTELSRKINHMPLKYFDSTSYGNVLSRVTNDVDTIGQTLNNSLGTLVGALATFIGALIMMFYTNWIMAITGIAATLIGFSLMTVIMKHSQKYFISQQAELGQINGHIEEAYAGHNVVKVYNGEKEAKEVFHKINGRLYTNAWKAQFMSGLMMPVMMFIGNLGYVAVCVVGAVLVSNHAITIGTIVAFMVYIRLFTQPLSQLAQAATNLQSAAAASERVFEFLDEEELADESKKTTKLEDAKGDVEFKNVRFGYNEDRMIIKDFSMTAKAGQKIAIVGPTGAGKTTLVNLLMRFYELNSGEIYIDGTPISQLTRENVHDLFCMVLQDTWLFEGTIRDNIVFSKTHITDEEVEAACQAVGLHSFIKTLPQGYDTVLDDKANLSAGQKQLITIARAMIENAPMLILDEATSSVDTRTELLIQQAMDRLTVGKTSFVIAHRLSTIKNADLILVMKDGDIIEIGNHEELLAKGGFYADLYNSQFENAS</sequence>
<evidence type="ECO:0000259" key="9">
    <source>
        <dbReference type="PROSITE" id="PS50929"/>
    </source>
</evidence>
<evidence type="ECO:0000259" key="8">
    <source>
        <dbReference type="PROSITE" id="PS50893"/>
    </source>
</evidence>
<gene>
    <name evidence="10" type="ORF">OIN60_05730</name>
</gene>
<dbReference type="InterPro" id="IPR039421">
    <property type="entry name" value="Type_1_exporter"/>
</dbReference>
<dbReference type="PROSITE" id="PS50893">
    <property type="entry name" value="ABC_TRANSPORTER_2"/>
    <property type="match status" value="1"/>
</dbReference>
<dbReference type="PROSITE" id="PS50929">
    <property type="entry name" value="ABC_TM1F"/>
    <property type="match status" value="1"/>
</dbReference>
<evidence type="ECO:0000313" key="10">
    <source>
        <dbReference type="EMBL" id="MDP4096270.1"/>
    </source>
</evidence>
<dbReference type="GO" id="GO:0005524">
    <property type="term" value="F:ATP binding"/>
    <property type="evidence" value="ECO:0007669"/>
    <property type="project" value="UniProtKB-KW"/>
</dbReference>
<dbReference type="PANTHER" id="PTHR43394:SF1">
    <property type="entry name" value="ATP-BINDING CASSETTE SUB-FAMILY B MEMBER 10, MITOCHONDRIAL"/>
    <property type="match status" value="1"/>
</dbReference>
<keyword evidence="2 7" id="KW-0812">Transmembrane</keyword>
<evidence type="ECO:0000256" key="2">
    <source>
        <dbReference type="ARBA" id="ARBA00022692"/>
    </source>
</evidence>
<feature type="transmembrane region" description="Helical" evidence="7">
    <location>
        <begin position="170"/>
        <end position="188"/>
    </location>
</feature>
<name>A0ABT9FNI2_9BACL</name>
<dbReference type="InterPro" id="IPR036640">
    <property type="entry name" value="ABC1_TM_sf"/>
</dbReference>
<dbReference type="PANTHER" id="PTHR43394">
    <property type="entry name" value="ATP-DEPENDENT PERMEASE MDL1, MITOCHONDRIAL"/>
    <property type="match status" value="1"/>
</dbReference>
<dbReference type="SUPFAM" id="SSF90123">
    <property type="entry name" value="ABC transporter transmembrane region"/>
    <property type="match status" value="1"/>
</dbReference>
<dbReference type="Gene3D" id="1.20.1560.10">
    <property type="entry name" value="ABC transporter type 1, transmembrane domain"/>
    <property type="match status" value="1"/>
</dbReference>
<evidence type="ECO:0000256" key="1">
    <source>
        <dbReference type="ARBA" id="ARBA00004651"/>
    </source>
</evidence>
<dbReference type="InterPro" id="IPR003439">
    <property type="entry name" value="ABC_transporter-like_ATP-bd"/>
</dbReference>
<feature type="transmembrane region" description="Helical" evidence="7">
    <location>
        <begin position="69"/>
        <end position="94"/>
    </location>
</feature>
<dbReference type="Pfam" id="PF00005">
    <property type="entry name" value="ABC_tran"/>
    <property type="match status" value="1"/>
</dbReference>
<dbReference type="CDD" id="cd18547">
    <property type="entry name" value="ABC_6TM_Tm288_like"/>
    <property type="match status" value="1"/>
</dbReference>
<feature type="transmembrane region" description="Helical" evidence="7">
    <location>
        <begin position="252"/>
        <end position="274"/>
    </location>
</feature>
<reference evidence="10 11" key="1">
    <citation type="submission" date="2022-10" db="EMBL/GenBank/DDBJ databases">
        <title>Paenibacillus description and whole genome data of maize root bacterial community.</title>
        <authorList>
            <person name="Marton D."/>
            <person name="Farkas M."/>
            <person name="Cserhati M."/>
        </authorList>
    </citation>
    <scope>NUCLEOTIDE SEQUENCE [LARGE SCALE GENOMIC DNA]</scope>
    <source>
        <strain evidence="10 11">P96</strain>
    </source>
</reference>
<keyword evidence="6 7" id="KW-0472">Membrane</keyword>
<dbReference type="InterPro" id="IPR027417">
    <property type="entry name" value="P-loop_NTPase"/>
</dbReference>
<dbReference type="InterPro" id="IPR011527">
    <property type="entry name" value="ABC1_TM_dom"/>
</dbReference>
<dbReference type="Pfam" id="PF00664">
    <property type="entry name" value="ABC_membrane"/>
    <property type="match status" value="1"/>
</dbReference>
<keyword evidence="4 10" id="KW-0067">ATP-binding</keyword>
<keyword evidence="3" id="KW-0547">Nucleotide-binding</keyword>
<keyword evidence="11" id="KW-1185">Reference proteome</keyword>
<dbReference type="SUPFAM" id="SSF52540">
    <property type="entry name" value="P-loop containing nucleoside triphosphate hydrolases"/>
    <property type="match status" value="1"/>
</dbReference>
<evidence type="ECO:0000256" key="5">
    <source>
        <dbReference type="ARBA" id="ARBA00022989"/>
    </source>
</evidence>
<comment type="caution">
    <text evidence="10">The sequence shown here is derived from an EMBL/GenBank/DDBJ whole genome shotgun (WGS) entry which is preliminary data.</text>
</comment>
<keyword evidence="5 7" id="KW-1133">Transmembrane helix</keyword>
<evidence type="ECO:0000256" key="7">
    <source>
        <dbReference type="SAM" id="Phobius"/>
    </source>
</evidence>
<dbReference type="Gene3D" id="3.40.50.300">
    <property type="entry name" value="P-loop containing nucleotide triphosphate hydrolases"/>
    <property type="match status" value="1"/>
</dbReference>
<dbReference type="SMART" id="SM00382">
    <property type="entry name" value="AAA"/>
    <property type="match status" value="1"/>
</dbReference>
<accession>A0ABT9FNI2</accession>
<dbReference type="InterPro" id="IPR017871">
    <property type="entry name" value="ABC_transporter-like_CS"/>
</dbReference>
<dbReference type="PROSITE" id="PS00211">
    <property type="entry name" value="ABC_TRANSPORTER_1"/>
    <property type="match status" value="1"/>
</dbReference>
<feature type="domain" description="ABC transmembrane type-1" evidence="9">
    <location>
        <begin position="26"/>
        <end position="312"/>
    </location>
</feature>
<evidence type="ECO:0000256" key="4">
    <source>
        <dbReference type="ARBA" id="ARBA00022840"/>
    </source>
</evidence>
<feature type="transmembrane region" description="Helical" evidence="7">
    <location>
        <begin position="21"/>
        <end position="41"/>
    </location>
</feature>